<keyword evidence="1" id="KW-0812">Transmembrane</keyword>
<organism evidence="2 3">
    <name type="scientific">Ridgeia piscesae</name>
    <name type="common">Tubeworm</name>
    <dbReference type="NCBI Taxonomy" id="27915"/>
    <lineage>
        <taxon>Eukaryota</taxon>
        <taxon>Metazoa</taxon>
        <taxon>Spiralia</taxon>
        <taxon>Lophotrochozoa</taxon>
        <taxon>Annelida</taxon>
        <taxon>Polychaeta</taxon>
        <taxon>Sedentaria</taxon>
        <taxon>Canalipalpata</taxon>
        <taxon>Sabellida</taxon>
        <taxon>Siboglinidae</taxon>
        <taxon>Ridgeia</taxon>
    </lineage>
</organism>
<protein>
    <submittedName>
        <fullName evidence="2">Uncharacterized protein</fullName>
    </submittedName>
</protein>
<keyword evidence="1" id="KW-1133">Transmembrane helix</keyword>
<keyword evidence="1" id="KW-0472">Membrane</keyword>
<proteinExistence type="predicted"/>
<sequence>MIFDVGFVEVTPCVFLIVHVVYILTVFIQSYFSSLTVSIIYSAPQLHGIWYTRSPCSANSTLSFGCTNKRLRVVWGRRAVATLYLFITLCTLSETTSTYGITT</sequence>
<gene>
    <name evidence="2" type="ORF">NP493_473g01025</name>
</gene>
<comment type="caution">
    <text evidence="2">The sequence shown here is derived from an EMBL/GenBank/DDBJ whole genome shotgun (WGS) entry which is preliminary data.</text>
</comment>
<evidence type="ECO:0000256" key="1">
    <source>
        <dbReference type="SAM" id="Phobius"/>
    </source>
</evidence>
<feature type="transmembrane region" description="Helical" evidence="1">
    <location>
        <begin position="6"/>
        <end position="28"/>
    </location>
</feature>
<name>A0AAD9KZI7_RIDPI</name>
<evidence type="ECO:0000313" key="3">
    <source>
        <dbReference type="Proteomes" id="UP001209878"/>
    </source>
</evidence>
<accession>A0AAD9KZI7</accession>
<dbReference type="Proteomes" id="UP001209878">
    <property type="component" value="Unassembled WGS sequence"/>
</dbReference>
<evidence type="ECO:0000313" key="2">
    <source>
        <dbReference type="EMBL" id="KAK2179775.1"/>
    </source>
</evidence>
<keyword evidence="3" id="KW-1185">Reference proteome</keyword>
<dbReference type="EMBL" id="JAODUO010000473">
    <property type="protein sequence ID" value="KAK2179775.1"/>
    <property type="molecule type" value="Genomic_DNA"/>
</dbReference>
<reference evidence="2" key="1">
    <citation type="journal article" date="2023" name="Mol. Biol. Evol.">
        <title>Third-Generation Sequencing Reveals the Adaptive Role of the Epigenome in Three Deep-Sea Polychaetes.</title>
        <authorList>
            <person name="Perez M."/>
            <person name="Aroh O."/>
            <person name="Sun Y."/>
            <person name="Lan Y."/>
            <person name="Juniper S.K."/>
            <person name="Young C.R."/>
            <person name="Angers B."/>
            <person name="Qian P.Y."/>
        </authorList>
    </citation>
    <scope>NUCLEOTIDE SEQUENCE</scope>
    <source>
        <strain evidence="2">R07B-5</strain>
    </source>
</reference>
<dbReference type="AlphaFoldDB" id="A0AAD9KZI7"/>